<dbReference type="PROSITE" id="PS50206">
    <property type="entry name" value="RHODANESE_3"/>
    <property type="match status" value="1"/>
</dbReference>
<protein>
    <submittedName>
        <fullName evidence="2">Rhodanese-like domain-containing protein</fullName>
    </submittedName>
</protein>
<dbReference type="InterPro" id="IPR001307">
    <property type="entry name" value="Thiosulphate_STrfase_CS"/>
</dbReference>
<dbReference type="Pfam" id="PF00581">
    <property type="entry name" value="Rhodanese"/>
    <property type="match status" value="1"/>
</dbReference>
<feature type="domain" description="Rhodanese" evidence="1">
    <location>
        <begin position="15"/>
        <end position="101"/>
    </location>
</feature>
<dbReference type="SUPFAM" id="SSF52821">
    <property type="entry name" value="Rhodanese/Cell cycle control phosphatase"/>
    <property type="match status" value="1"/>
</dbReference>
<name>A0A329TJ98_9FIRM</name>
<dbReference type="InterPro" id="IPR050229">
    <property type="entry name" value="GlpE_sulfurtransferase"/>
</dbReference>
<dbReference type="CDD" id="cd00158">
    <property type="entry name" value="RHOD"/>
    <property type="match status" value="1"/>
</dbReference>
<proteinExistence type="predicted"/>
<dbReference type="GO" id="GO:0004792">
    <property type="term" value="F:thiosulfate-cyanide sulfurtransferase activity"/>
    <property type="evidence" value="ECO:0007669"/>
    <property type="project" value="InterPro"/>
</dbReference>
<dbReference type="PROSITE" id="PS00380">
    <property type="entry name" value="RHODANESE_1"/>
    <property type="match status" value="1"/>
</dbReference>
<evidence type="ECO:0000259" key="1">
    <source>
        <dbReference type="PROSITE" id="PS50206"/>
    </source>
</evidence>
<dbReference type="InterPro" id="IPR036873">
    <property type="entry name" value="Rhodanese-like_dom_sf"/>
</dbReference>
<dbReference type="EMBL" id="PRKZ01000004">
    <property type="protein sequence ID" value="RAW49861.1"/>
    <property type="molecule type" value="Genomic_DNA"/>
</dbReference>
<evidence type="ECO:0000313" key="2">
    <source>
        <dbReference type="EMBL" id="RAW49861.1"/>
    </source>
</evidence>
<dbReference type="InterPro" id="IPR001763">
    <property type="entry name" value="Rhodanese-like_dom"/>
</dbReference>
<dbReference type="PANTHER" id="PTHR43031:SF18">
    <property type="entry name" value="RHODANESE-RELATED SULFURTRANSFERASES"/>
    <property type="match status" value="1"/>
</dbReference>
<dbReference type="Gene3D" id="3.40.250.10">
    <property type="entry name" value="Rhodanese-like domain"/>
    <property type="match status" value="1"/>
</dbReference>
<comment type="caution">
    <text evidence="2">The sequence shown here is derived from an EMBL/GenBank/DDBJ whole genome shotgun (WGS) entry which is preliminary data.</text>
</comment>
<accession>A0A329TJ98</accession>
<evidence type="ECO:0000313" key="3">
    <source>
        <dbReference type="Proteomes" id="UP000251634"/>
    </source>
</evidence>
<dbReference type="PANTHER" id="PTHR43031">
    <property type="entry name" value="FAD-DEPENDENT OXIDOREDUCTASE"/>
    <property type="match status" value="1"/>
</dbReference>
<sequence>MIEKIDAGTAIRLLDAGKAVAVDVREPDEYAVGHIPGAKLLPLGEVNSRAAEVLPEKEATWLVYCRTGRRSAEAVQKLDALGYSNLYDLGGILSWPYEIEGDFEGHF</sequence>
<dbReference type="SMART" id="SM00450">
    <property type="entry name" value="RHOD"/>
    <property type="match status" value="1"/>
</dbReference>
<dbReference type="RefSeq" id="WP_022256157.1">
    <property type="nucleotide sequence ID" value="NZ_DAWEON010000017.1"/>
</dbReference>
<gene>
    <name evidence="2" type="ORF">C4N25_06645</name>
</gene>
<reference evidence="2 3" key="1">
    <citation type="submission" date="2018-02" db="EMBL/GenBank/DDBJ databases">
        <title>Complete genome sequencing of Faecalibacterium prausnitzii strains isolated from the human gut.</title>
        <authorList>
            <person name="Fitzgerald B.C."/>
            <person name="Shkoporov A.N."/>
            <person name="Ross P.R."/>
            <person name="Hill C."/>
        </authorList>
    </citation>
    <scope>NUCLEOTIDE SEQUENCE [LARGE SCALE GENOMIC DNA]</scope>
    <source>
        <strain evidence="2 3">APC942/8-14-2</strain>
    </source>
</reference>
<organism evidence="2 3">
    <name type="scientific">Faecalibacterium prausnitzii</name>
    <dbReference type="NCBI Taxonomy" id="853"/>
    <lineage>
        <taxon>Bacteria</taxon>
        <taxon>Bacillati</taxon>
        <taxon>Bacillota</taxon>
        <taxon>Clostridia</taxon>
        <taxon>Eubacteriales</taxon>
        <taxon>Oscillospiraceae</taxon>
        <taxon>Faecalibacterium</taxon>
    </lineage>
</organism>
<dbReference type="Proteomes" id="UP000251634">
    <property type="component" value="Unassembled WGS sequence"/>
</dbReference>
<dbReference type="AlphaFoldDB" id="A0A329TJ98"/>